<evidence type="ECO:0000256" key="5">
    <source>
        <dbReference type="ARBA" id="ARBA00022840"/>
    </source>
</evidence>
<evidence type="ECO:0000256" key="1">
    <source>
        <dbReference type="ARBA" id="ARBA00009922"/>
    </source>
</evidence>
<feature type="domain" description="UvrD-like helicase C-terminal" evidence="13">
    <location>
        <begin position="316"/>
        <end position="787"/>
    </location>
</feature>
<gene>
    <name evidence="14" type="ORF">J2S01_002147</name>
</gene>
<protein>
    <recommendedName>
        <fullName evidence="9">DNA 3'-5' helicase</fullName>
        <ecNumber evidence="9">5.6.2.4</ecNumber>
    </recommendedName>
</protein>
<sequence>MDKILNDKQLEVVNELEHNVLLSASAGTGKTNTLIYRIAAIIDKEKALPEEILCLTFTNKACGEIKERISILLAQKGAGVKICTFHSFCYDVIKAEAKKISDLFTDFIIFDEDDCQEVVRKVNFYGIASNKALQYFIDLVKQYRAVYDYCTDDVKSDYAKVIKHLFVEQIDKISNICVTPQYYQDERMLEAVKQNGADIVTDYNRQLADMHGLDFTDLIVRTYELFKDDAVVKIWRHKYKYINIDEMQDTSSLEYDILSRLFVHNNILLCGDYFQTIYEWRGSDPESILHKYKIDYKPVTIAFDENYRSTRILLNASYDCLENLFGKSVRKVYKSAVKSANGLQGEKITVKEAENAENEAAWIFDEIQQLGKSDRCRICILTRSNKYNERLSRYLNNLNENVQREKRIDFIMVDEFKFFRRQEIKDVMAFLKLLMNRYDSSSLQRILKKFAAGIGEKTIDTVQSAAYRKVGISLVDFIDERTYKDDNDPFCLLLQAVQEEKIIVFDVESTGTDTSRDEIIQIAAVRLDHEGKIKERFVHILKPIKTVGTSYYVHGFSDEYLEKNGEPPEKILAAFREFSIGAVIVGHNVSYDISIFCSQLNRMNLPKPEFLTSYDTLDIYRRFYPNLPNHKLSFLSDYFSIEEKPTHNAFDDVMATASLLMHAVKNDIIPTASLRRDYLRKHVDQFRWMAVKLNELIENSFILRPYELIAKIMNVTKIKEFYRNQPEKIDHIREFYLIAKYNDNAGTAPRDCLAELLKMTALSNNEMDRMISAIDRIPIITVHQAKGSEFDYVFLAGMQDGIFPAYLAIKEGSLDEEKRLFYVALTRAKKHLYISRSKISEHGRKNTVSRFLDAIPAKYRKDI</sequence>
<evidence type="ECO:0000256" key="11">
    <source>
        <dbReference type="PROSITE-ProRule" id="PRU00560"/>
    </source>
</evidence>
<comment type="similarity">
    <text evidence="1">Belongs to the helicase family. UvrD subfamily.</text>
</comment>
<evidence type="ECO:0000259" key="12">
    <source>
        <dbReference type="PROSITE" id="PS51198"/>
    </source>
</evidence>
<evidence type="ECO:0000256" key="10">
    <source>
        <dbReference type="ARBA" id="ARBA00048988"/>
    </source>
</evidence>
<keyword evidence="15" id="KW-1185">Reference proteome</keyword>
<evidence type="ECO:0000256" key="9">
    <source>
        <dbReference type="ARBA" id="ARBA00034808"/>
    </source>
</evidence>
<dbReference type="InterPro" id="IPR036397">
    <property type="entry name" value="RNaseH_sf"/>
</dbReference>
<evidence type="ECO:0000256" key="2">
    <source>
        <dbReference type="ARBA" id="ARBA00022741"/>
    </source>
</evidence>
<dbReference type="PANTHER" id="PTHR11070:SF2">
    <property type="entry name" value="ATP-DEPENDENT DNA HELICASE SRS2"/>
    <property type="match status" value="1"/>
</dbReference>
<keyword evidence="4 11" id="KW-0347">Helicase</keyword>
<feature type="binding site" evidence="11">
    <location>
        <begin position="24"/>
        <end position="31"/>
    </location>
    <ligand>
        <name>ATP</name>
        <dbReference type="ChEBI" id="CHEBI:30616"/>
    </ligand>
</feature>
<evidence type="ECO:0000313" key="14">
    <source>
        <dbReference type="EMBL" id="MDQ0204419.1"/>
    </source>
</evidence>
<comment type="catalytic activity">
    <reaction evidence="10">
        <text>ATP + H2O = ADP + phosphate + H(+)</text>
        <dbReference type="Rhea" id="RHEA:13065"/>
        <dbReference type="ChEBI" id="CHEBI:15377"/>
        <dbReference type="ChEBI" id="CHEBI:15378"/>
        <dbReference type="ChEBI" id="CHEBI:30616"/>
        <dbReference type="ChEBI" id="CHEBI:43474"/>
        <dbReference type="ChEBI" id="CHEBI:456216"/>
        <dbReference type="EC" id="5.6.2.4"/>
    </reaction>
</comment>
<comment type="caution">
    <text evidence="14">The sequence shown here is derived from an EMBL/GenBank/DDBJ whole genome shotgun (WGS) entry which is preliminary data.</text>
</comment>
<dbReference type="Gene3D" id="3.40.50.300">
    <property type="entry name" value="P-loop containing nucleotide triphosphate hydrolases"/>
    <property type="match status" value="3"/>
</dbReference>
<dbReference type="InterPro" id="IPR014017">
    <property type="entry name" value="DNA_helicase_UvrD-like_C"/>
</dbReference>
<keyword evidence="2 11" id="KW-0547">Nucleotide-binding</keyword>
<dbReference type="PANTHER" id="PTHR11070">
    <property type="entry name" value="UVRD / RECB / PCRA DNA HELICASE FAMILY MEMBER"/>
    <property type="match status" value="1"/>
</dbReference>
<evidence type="ECO:0000256" key="8">
    <source>
        <dbReference type="ARBA" id="ARBA00034617"/>
    </source>
</evidence>
<accession>A0ABT9YBD4</accession>
<dbReference type="RefSeq" id="WP_307224734.1">
    <property type="nucleotide sequence ID" value="NZ_CP116940.1"/>
</dbReference>
<comment type="catalytic activity">
    <reaction evidence="8">
        <text>Couples ATP hydrolysis with the unwinding of duplex DNA by translocating in the 3'-5' direction.</text>
        <dbReference type="EC" id="5.6.2.4"/>
    </reaction>
</comment>
<evidence type="ECO:0000256" key="6">
    <source>
        <dbReference type="ARBA" id="ARBA00023125"/>
    </source>
</evidence>
<dbReference type="SMART" id="SM00479">
    <property type="entry name" value="EXOIII"/>
    <property type="match status" value="1"/>
</dbReference>
<dbReference type="EMBL" id="JAUSUE010000016">
    <property type="protein sequence ID" value="MDQ0204419.1"/>
    <property type="molecule type" value="Genomic_DNA"/>
</dbReference>
<dbReference type="Pfam" id="PF00580">
    <property type="entry name" value="UvrD-helicase"/>
    <property type="match status" value="1"/>
</dbReference>
<dbReference type="InterPro" id="IPR027417">
    <property type="entry name" value="P-loop_NTPase"/>
</dbReference>
<dbReference type="Gene3D" id="3.30.420.10">
    <property type="entry name" value="Ribonuclease H-like superfamily/Ribonuclease H"/>
    <property type="match status" value="1"/>
</dbReference>
<proteinExistence type="inferred from homology"/>
<dbReference type="Gene3D" id="1.10.10.160">
    <property type="match status" value="1"/>
</dbReference>
<evidence type="ECO:0000313" key="15">
    <source>
        <dbReference type="Proteomes" id="UP001239167"/>
    </source>
</evidence>
<name>A0ABT9YBD4_9FIRM</name>
<dbReference type="Proteomes" id="UP001239167">
    <property type="component" value="Unassembled WGS sequence"/>
</dbReference>
<evidence type="ECO:0000256" key="4">
    <source>
        <dbReference type="ARBA" id="ARBA00022806"/>
    </source>
</evidence>
<dbReference type="GO" id="GO:0016787">
    <property type="term" value="F:hydrolase activity"/>
    <property type="evidence" value="ECO:0007669"/>
    <property type="project" value="UniProtKB-KW"/>
</dbReference>
<dbReference type="InterPro" id="IPR012337">
    <property type="entry name" value="RNaseH-like_sf"/>
</dbReference>
<reference evidence="14 15" key="1">
    <citation type="submission" date="2023-07" db="EMBL/GenBank/DDBJ databases">
        <title>Genomic Encyclopedia of Type Strains, Phase IV (KMG-IV): sequencing the most valuable type-strain genomes for metagenomic binning, comparative biology and taxonomic classification.</title>
        <authorList>
            <person name="Goeker M."/>
        </authorList>
    </citation>
    <scope>NUCLEOTIDE SEQUENCE [LARGE SCALE GENOMIC DNA]</scope>
    <source>
        <strain evidence="14 15">DSM 16980</strain>
    </source>
</reference>
<keyword evidence="5 11" id="KW-0067">ATP-binding</keyword>
<evidence type="ECO:0000259" key="13">
    <source>
        <dbReference type="PROSITE" id="PS51217"/>
    </source>
</evidence>
<keyword evidence="7" id="KW-0413">Isomerase</keyword>
<dbReference type="PROSITE" id="PS51217">
    <property type="entry name" value="UVRD_HELICASE_CTER"/>
    <property type="match status" value="1"/>
</dbReference>
<evidence type="ECO:0000256" key="3">
    <source>
        <dbReference type="ARBA" id="ARBA00022801"/>
    </source>
</evidence>
<dbReference type="SUPFAM" id="SSF53098">
    <property type="entry name" value="Ribonuclease H-like"/>
    <property type="match status" value="1"/>
</dbReference>
<dbReference type="SUPFAM" id="SSF52540">
    <property type="entry name" value="P-loop containing nucleoside triphosphate hydrolases"/>
    <property type="match status" value="1"/>
</dbReference>
<dbReference type="InterPro" id="IPR014016">
    <property type="entry name" value="UvrD-like_ATP-bd"/>
</dbReference>
<dbReference type="CDD" id="cd17932">
    <property type="entry name" value="DEXQc_UvrD"/>
    <property type="match status" value="1"/>
</dbReference>
<dbReference type="InterPro" id="IPR013986">
    <property type="entry name" value="DExx_box_DNA_helicase_dom_sf"/>
</dbReference>
<keyword evidence="6" id="KW-0238">DNA-binding</keyword>
<evidence type="ECO:0000256" key="7">
    <source>
        <dbReference type="ARBA" id="ARBA00023235"/>
    </source>
</evidence>
<dbReference type="InterPro" id="IPR000212">
    <property type="entry name" value="DNA_helicase_UvrD/REP"/>
</dbReference>
<dbReference type="Pfam" id="PF00929">
    <property type="entry name" value="RNase_T"/>
    <property type="match status" value="1"/>
</dbReference>
<dbReference type="Gene3D" id="1.10.486.10">
    <property type="entry name" value="PCRA, domain 4"/>
    <property type="match status" value="1"/>
</dbReference>
<dbReference type="GO" id="GO:0003678">
    <property type="term" value="F:DNA helicase activity"/>
    <property type="evidence" value="ECO:0007669"/>
    <property type="project" value="UniProtKB-EC"/>
</dbReference>
<feature type="domain" description="UvrD-like helicase ATP-binding" evidence="12">
    <location>
        <begin position="3"/>
        <end position="310"/>
    </location>
</feature>
<dbReference type="Pfam" id="PF13361">
    <property type="entry name" value="UvrD_C"/>
    <property type="match status" value="1"/>
</dbReference>
<keyword evidence="3 11" id="KW-0378">Hydrolase</keyword>
<dbReference type="EC" id="5.6.2.4" evidence="9"/>
<dbReference type="CDD" id="cd06127">
    <property type="entry name" value="DEDDh"/>
    <property type="match status" value="1"/>
</dbReference>
<organism evidence="14 15">
    <name type="scientific">Pectinatus haikarae</name>
    <dbReference type="NCBI Taxonomy" id="349096"/>
    <lineage>
        <taxon>Bacteria</taxon>
        <taxon>Bacillati</taxon>
        <taxon>Bacillota</taxon>
        <taxon>Negativicutes</taxon>
        <taxon>Selenomonadales</taxon>
        <taxon>Selenomonadaceae</taxon>
        <taxon>Pectinatus</taxon>
    </lineage>
</organism>
<dbReference type="InterPro" id="IPR013520">
    <property type="entry name" value="Ribonucl_H"/>
</dbReference>
<dbReference type="PROSITE" id="PS51198">
    <property type="entry name" value="UVRD_HELICASE_ATP_BIND"/>
    <property type="match status" value="1"/>
</dbReference>